<dbReference type="Proteomes" id="UP000319514">
    <property type="component" value="Unassembled WGS sequence"/>
</dbReference>
<gene>
    <name evidence="2" type="ORF">FB474_2118</name>
</gene>
<feature type="compositionally biased region" description="Basic and acidic residues" evidence="1">
    <location>
        <begin position="58"/>
        <end position="68"/>
    </location>
</feature>
<evidence type="ECO:0000313" key="3">
    <source>
        <dbReference type="Proteomes" id="UP000319514"/>
    </source>
</evidence>
<reference evidence="2 3" key="1">
    <citation type="submission" date="2019-06" db="EMBL/GenBank/DDBJ databases">
        <title>Sequencing the genomes of 1000 actinobacteria strains.</title>
        <authorList>
            <person name="Klenk H.-P."/>
        </authorList>
    </citation>
    <scope>NUCLEOTIDE SEQUENCE [LARGE SCALE GENOMIC DNA]</scope>
    <source>
        <strain evidence="2 3">DSM 18082</strain>
    </source>
</reference>
<evidence type="ECO:0000256" key="1">
    <source>
        <dbReference type="SAM" id="MobiDB-lite"/>
    </source>
</evidence>
<dbReference type="RefSeq" id="WP_141788584.1">
    <property type="nucleotide sequence ID" value="NZ_BAAAKX010000002.1"/>
</dbReference>
<dbReference type="AlphaFoldDB" id="A0A542ZK36"/>
<evidence type="ECO:0000313" key="2">
    <source>
        <dbReference type="EMBL" id="TQL60721.1"/>
    </source>
</evidence>
<accession>A0A542ZK36</accession>
<comment type="caution">
    <text evidence="2">The sequence shown here is derived from an EMBL/GenBank/DDBJ whole genome shotgun (WGS) entry which is preliminary data.</text>
</comment>
<name>A0A542ZK36_9MICO</name>
<dbReference type="EMBL" id="VFOQ01000001">
    <property type="protein sequence ID" value="TQL60721.1"/>
    <property type="molecule type" value="Genomic_DNA"/>
</dbReference>
<feature type="region of interest" description="Disordered" evidence="1">
    <location>
        <begin position="1"/>
        <end position="20"/>
    </location>
</feature>
<feature type="region of interest" description="Disordered" evidence="1">
    <location>
        <begin position="58"/>
        <end position="89"/>
    </location>
</feature>
<sequence>MIPSDGSPLRGRHAQQHPDRDHLVRMVAACLTAGLVTVAEVSGRSEAQVRALIAERTPHLHLLDERRPVTGRPPGPAPDADADGTARAS</sequence>
<organism evidence="2 3">
    <name type="scientific">Oryzihumus leptocrescens</name>
    <dbReference type="NCBI Taxonomy" id="297536"/>
    <lineage>
        <taxon>Bacteria</taxon>
        <taxon>Bacillati</taxon>
        <taxon>Actinomycetota</taxon>
        <taxon>Actinomycetes</taxon>
        <taxon>Micrococcales</taxon>
        <taxon>Intrasporangiaceae</taxon>
        <taxon>Oryzihumus</taxon>
    </lineage>
</organism>
<protein>
    <submittedName>
        <fullName evidence="2">Uncharacterized protein</fullName>
    </submittedName>
</protein>
<keyword evidence="3" id="KW-1185">Reference proteome</keyword>
<proteinExistence type="predicted"/>